<feature type="region of interest" description="Disordered" evidence="5">
    <location>
        <begin position="362"/>
        <end position="489"/>
    </location>
</feature>
<dbReference type="Pfam" id="PF13916">
    <property type="entry name" value="Phostensin_N"/>
    <property type="match status" value="2"/>
</dbReference>
<evidence type="ECO:0000259" key="7">
    <source>
        <dbReference type="Pfam" id="PF13916"/>
    </source>
</evidence>
<protein>
    <submittedName>
        <fullName evidence="8">Taperin</fullName>
    </submittedName>
</protein>
<reference evidence="8" key="1">
    <citation type="journal article" date="2023" name="Front. Mar. Sci.">
        <title>A new Merluccius polli reference genome to investigate the effects of global change in West African waters.</title>
        <authorList>
            <person name="Mateo J.L."/>
            <person name="Blanco-Fernandez C."/>
            <person name="Garcia-Vazquez E."/>
            <person name="Machado-Schiaffino G."/>
        </authorList>
    </citation>
    <scope>NUCLEOTIDE SEQUENCE</scope>
    <source>
        <strain evidence="8">C29</strain>
        <tissue evidence="8">Fin</tissue>
    </source>
</reference>
<dbReference type="InterPro" id="IPR026671">
    <property type="entry name" value="PPP1R18/Tprn"/>
</dbReference>
<feature type="compositionally biased region" description="Low complexity" evidence="5">
    <location>
        <begin position="569"/>
        <end position="581"/>
    </location>
</feature>
<feature type="region of interest" description="Disordered" evidence="5">
    <location>
        <begin position="1"/>
        <end position="159"/>
    </location>
</feature>
<evidence type="ECO:0000259" key="6">
    <source>
        <dbReference type="Pfam" id="PF13914"/>
    </source>
</evidence>
<feature type="domain" description="Phostensin/Taperin PP1-binding" evidence="6">
    <location>
        <begin position="640"/>
        <end position="777"/>
    </location>
</feature>
<feature type="domain" description="Phostensin/Taperin N-terminal" evidence="7">
    <location>
        <begin position="135"/>
        <end position="191"/>
    </location>
</feature>
<feature type="compositionally biased region" description="Basic and acidic residues" evidence="5">
    <location>
        <begin position="406"/>
        <end position="421"/>
    </location>
</feature>
<feature type="compositionally biased region" description="Polar residues" evidence="5">
    <location>
        <begin position="681"/>
        <end position="692"/>
    </location>
</feature>
<dbReference type="GO" id="GO:0003779">
    <property type="term" value="F:actin binding"/>
    <property type="evidence" value="ECO:0007669"/>
    <property type="project" value="UniProtKB-KW"/>
</dbReference>
<comment type="subcellular location">
    <subcellularLocation>
        <location evidence="1">Cytoplasm</location>
    </subcellularLocation>
</comment>
<keyword evidence="9" id="KW-1185">Reference proteome</keyword>
<evidence type="ECO:0000256" key="5">
    <source>
        <dbReference type="SAM" id="MobiDB-lite"/>
    </source>
</evidence>
<comment type="caution">
    <text evidence="8">The sequence shown here is derived from an EMBL/GenBank/DDBJ whole genome shotgun (WGS) entry which is preliminary data.</text>
</comment>
<feature type="region of interest" description="Disordered" evidence="5">
    <location>
        <begin position="516"/>
        <end position="724"/>
    </location>
</feature>
<organism evidence="8 9">
    <name type="scientific">Merluccius polli</name>
    <name type="common">Benguela hake</name>
    <name type="synonym">Merluccius cadenati</name>
    <dbReference type="NCBI Taxonomy" id="89951"/>
    <lineage>
        <taxon>Eukaryota</taxon>
        <taxon>Metazoa</taxon>
        <taxon>Chordata</taxon>
        <taxon>Craniata</taxon>
        <taxon>Vertebrata</taxon>
        <taxon>Euteleostomi</taxon>
        <taxon>Actinopterygii</taxon>
        <taxon>Neopterygii</taxon>
        <taxon>Teleostei</taxon>
        <taxon>Neoteleostei</taxon>
        <taxon>Acanthomorphata</taxon>
        <taxon>Zeiogadaria</taxon>
        <taxon>Gadariae</taxon>
        <taxon>Gadiformes</taxon>
        <taxon>Gadoidei</taxon>
        <taxon>Merlucciidae</taxon>
        <taxon>Merluccius</taxon>
    </lineage>
</organism>
<dbReference type="InterPro" id="IPR025907">
    <property type="entry name" value="Phostensin/Taperin_PP1-bd_dom"/>
</dbReference>
<keyword evidence="2" id="KW-0963">Cytoplasm</keyword>
<evidence type="ECO:0000313" key="9">
    <source>
        <dbReference type="Proteomes" id="UP001174136"/>
    </source>
</evidence>
<feature type="compositionally biased region" description="Low complexity" evidence="5">
    <location>
        <begin position="542"/>
        <end position="552"/>
    </location>
</feature>
<feature type="compositionally biased region" description="Low complexity" evidence="5">
    <location>
        <begin position="698"/>
        <end position="717"/>
    </location>
</feature>
<evidence type="ECO:0000256" key="4">
    <source>
        <dbReference type="ARBA" id="ARBA00023203"/>
    </source>
</evidence>
<feature type="compositionally biased region" description="Gly residues" evidence="5">
    <location>
        <begin position="35"/>
        <end position="48"/>
    </location>
</feature>
<keyword evidence="4" id="KW-0009">Actin-binding</keyword>
<keyword evidence="3" id="KW-0597">Phosphoprotein</keyword>
<proteinExistence type="predicted"/>
<evidence type="ECO:0000256" key="2">
    <source>
        <dbReference type="ARBA" id="ARBA00022490"/>
    </source>
</evidence>
<feature type="compositionally biased region" description="Basic and acidic residues" evidence="5">
    <location>
        <begin position="130"/>
        <end position="142"/>
    </location>
</feature>
<feature type="region of interest" description="Disordered" evidence="5">
    <location>
        <begin position="863"/>
        <end position="886"/>
    </location>
</feature>
<dbReference type="InterPro" id="IPR025903">
    <property type="entry name" value="Phostensin/Taperin_N_dom"/>
</dbReference>
<gene>
    <name evidence="8" type="primary">Tprn</name>
    <name evidence="8" type="ORF">N1851_014218</name>
</gene>
<dbReference type="PANTHER" id="PTHR21685">
    <property type="entry name" value="TON-B BOX DOMAIN"/>
    <property type="match status" value="1"/>
</dbReference>
<feature type="compositionally biased region" description="Pro residues" evidence="5">
    <location>
        <begin position="380"/>
        <end position="400"/>
    </location>
</feature>
<dbReference type="AlphaFoldDB" id="A0AA47MTU3"/>
<evidence type="ECO:0000256" key="1">
    <source>
        <dbReference type="ARBA" id="ARBA00004496"/>
    </source>
</evidence>
<dbReference type="Proteomes" id="UP001174136">
    <property type="component" value="Unassembled WGS sequence"/>
</dbReference>
<feature type="compositionally biased region" description="Polar residues" evidence="5">
    <location>
        <begin position="812"/>
        <end position="827"/>
    </location>
</feature>
<feature type="domain" description="Phostensin/Taperin N-terminal" evidence="7">
    <location>
        <begin position="19"/>
        <end position="52"/>
    </location>
</feature>
<dbReference type="EMBL" id="JAOPHQ010002573">
    <property type="protein sequence ID" value="KAK0146472.1"/>
    <property type="molecule type" value="Genomic_DNA"/>
</dbReference>
<accession>A0AA47MTU3</accession>
<feature type="compositionally biased region" description="Pro residues" evidence="5">
    <location>
        <begin position="582"/>
        <end position="628"/>
    </location>
</feature>
<sequence>MSGGDVRVLRQEAGQESPRMPAWKREILERRKAKGSGGSGAAGAGGPAEAGPSNGGSQRVNGTEVQGGDGGPKTDNGTSAASGSGSGSGRSYAIANQHFGGKRGAPASPPDLSPSKTNKDPPWASSSSAADHRDPAETDGRGPESLVLHDSLGPLQENPFIKLEKERKRRQDLDNAARPVQHILELYGSVPGIRTIRADNIIIIESDPDYFLTEAGSDPVQQNGVGGYSSLNDLLDRRGSAVTEIRAREVVIYDTALSKSEENLSTLGRSDYDHQAYDTAEGQGRVSRMLQKFDSNYGKLQKKSHSTENLLDLDSSPGSRHRLRPKPQPDLVPKPYAVRPQPGLPVRHLGKTHSLAAFQIGGHQSSRPEPAAVSVKDFPLGPPLLGPSPLGPPLLGPPPSVSSFRQRFEDSGTEVNHRDETNGAPPLPRPTKERDWDSLGESFHKPKVPRSPDSRRAAGAESPTGTASPKAHRSSGFEIRPSPIPDLSLIPEGDLQARALANLRLQSRKSFTVIPIRHNPLPPSAPASSFPKSPPVQRAAEVPRVPTAHVPTPVTPPKRQEEEEVVDRSVSPSPKRTTTTSPSPPLLVPTSPSPPPVVSPPPAPPSPVPSSPPPAPSPVPSVPDPAPGDPSATTITGELLPVTNIDDFEVEHHHHHPAPSPMIQKRKGNTFTVVPNRKVESQSPTTTTTNSLEAPLEPSSSAGGQPGSTTPTTTQAPYSHLGSQLKKRYPAVEEIEVIGGYLSLGKSCLAKTGSAGKKISFNEAGLHSTYEYPSESSAWDSDGEDDEEGGNGTGVADDQPSMVGRIHIPRPSFTSSPSHGTNSNDLSNYIPKHSVDFNAWQEHKMDEPVLLRDANAQQTQISEEVMLTPADSNSLSDYSSEPALYF</sequence>
<evidence type="ECO:0000256" key="3">
    <source>
        <dbReference type="ARBA" id="ARBA00022553"/>
    </source>
</evidence>
<name>A0AA47MTU3_MERPO</name>
<dbReference type="PRINTS" id="PR01217">
    <property type="entry name" value="PRICHEXTENSN"/>
</dbReference>
<dbReference type="GO" id="GO:0005737">
    <property type="term" value="C:cytoplasm"/>
    <property type="evidence" value="ECO:0007669"/>
    <property type="project" value="UniProtKB-SubCell"/>
</dbReference>
<dbReference type="Pfam" id="PF13914">
    <property type="entry name" value="Phostensin"/>
    <property type="match status" value="1"/>
</dbReference>
<feature type="compositionally biased region" description="Low complexity" evidence="5">
    <location>
        <begin position="79"/>
        <end position="95"/>
    </location>
</feature>
<evidence type="ECO:0000313" key="8">
    <source>
        <dbReference type="EMBL" id="KAK0146472.1"/>
    </source>
</evidence>
<feature type="region of interest" description="Disordered" evidence="5">
    <location>
        <begin position="772"/>
        <end position="827"/>
    </location>
</feature>
<feature type="compositionally biased region" description="Polar residues" evidence="5">
    <location>
        <begin position="870"/>
        <end position="879"/>
    </location>
</feature>
<feature type="region of interest" description="Disordered" evidence="5">
    <location>
        <begin position="298"/>
        <end position="348"/>
    </location>
</feature>
<dbReference type="GO" id="GO:0019902">
    <property type="term" value="F:phosphatase binding"/>
    <property type="evidence" value="ECO:0007669"/>
    <property type="project" value="InterPro"/>
</dbReference>
<dbReference type="PANTHER" id="PTHR21685:SF1">
    <property type="entry name" value="TAPERIN"/>
    <property type="match status" value="1"/>
</dbReference>